<evidence type="ECO:0000313" key="2">
    <source>
        <dbReference type="EMBL" id="EGI61191.1"/>
    </source>
</evidence>
<dbReference type="PANTHER" id="PTHR37162">
    <property type="entry name" value="HAT FAMILY DIMERISATION DOMAINCONTAINING PROTEIN-RELATED"/>
    <property type="match status" value="1"/>
</dbReference>
<evidence type="ECO:0000259" key="1">
    <source>
        <dbReference type="Pfam" id="PF05699"/>
    </source>
</evidence>
<dbReference type="EMBL" id="GL888419">
    <property type="protein sequence ID" value="EGI61191.1"/>
    <property type="molecule type" value="Genomic_DNA"/>
</dbReference>
<dbReference type="Pfam" id="PF05699">
    <property type="entry name" value="Dimer_Tnp_hAT"/>
    <property type="match status" value="1"/>
</dbReference>
<sequence length="109" mass="12989">MLKYYFESSLSKQLCKKSIVEFWHELSKIKTFNNEWPFKNLCQIAATALSLPHSNAEVERIFSMCIDIKTKKRNRLNTKTLCALLRIKLDLKNTQRTCYNYPIINNYYD</sequence>
<dbReference type="AlphaFoldDB" id="F4WX86"/>
<reference evidence="2" key="1">
    <citation type="submission" date="2011-02" db="EMBL/GenBank/DDBJ databases">
        <title>The genome of the leaf-cutting ant Acromyrmex echinatior suggests key adaptations to social evolution and fungus farming.</title>
        <authorList>
            <person name="Nygaard S."/>
            <person name="Zhang G."/>
        </authorList>
    </citation>
    <scope>NUCLEOTIDE SEQUENCE</scope>
</reference>
<organism evidence="3">
    <name type="scientific">Acromyrmex echinatior</name>
    <name type="common">Panamanian leafcutter ant</name>
    <name type="synonym">Acromyrmex octospinosus echinatior</name>
    <dbReference type="NCBI Taxonomy" id="103372"/>
    <lineage>
        <taxon>Eukaryota</taxon>
        <taxon>Metazoa</taxon>
        <taxon>Ecdysozoa</taxon>
        <taxon>Arthropoda</taxon>
        <taxon>Hexapoda</taxon>
        <taxon>Insecta</taxon>
        <taxon>Pterygota</taxon>
        <taxon>Neoptera</taxon>
        <taxon>Endopterygota</taxon>
        <taxon>Hymenoptera</taxon>
        <taxon>Apocrita</taxon>
        <taxon>Aculeata</taxon>
        <taxon>Formicoidea</taxon>
        <taxon>Formicidae</taxon>
        <taxon>Myrmicinae</taxon>
        <taxon>Acromyrmex</taxon>
    </lineage>
</organism>
<dbReference type="SUPFAM" id="SSF53098">
    <property type="entry name" value="Ribonuclease H-like"/>
    <property type="match status" value="1"/>
</dbReference>
<feature type="domain" description="HAT C-terminal dimerisation" evidence="1">
    <location>
        <begin position="19"/>
        <end position="89"/>
    </location>
</feature>
<proteinExistence type="predicted"/>
<gene>
    <name evidence="2" type="ORF">G5I_10564</name>
</gene>
<dbReference type="Proteomes" id="UP000007755">
    <property type="component" value="Unassembled WGS sequence"/>
</dbReference>
<name>F4WX86_ACREC</name>
<dbReference type="InterPro" id="IPR012337">
    <property type="entry name" value="RNaseH-like_sf"/>
</dbReference>
<keyword evidence="3" id="KW-1185">Reference proteome</keyword>
<accession>F4WX86</accession>
<dbReference type="GO" id="GO:0046983">
    <property type="term" value="F:protein dimerization activity"/>
    <property type="evidence" value="ECO:0007669"/>
    <property type="project" value="InterPro"/>
</dbReference>
<dbReference type="PANTHER" id="PTHR37162:SF1">
    <property type="entry name" value="BED-TYPE DOMAIN-CONTAINING PROTEIN"/>
    <property type="match status" value="1"/>
</dbReference>
<evidence type="ECO:0000313" key="3">
    <source>
        <dbReference type="Proteomes" id="UP000007755"/>
    </source>
</evidence>
<protein>
    <recommendedName>
        <fullName evidence="1">HAT C-terminal dimerisation domain-containing protein</fullName>
    </recommendedName>
</protein>
<dbReference type="InterPro" id="IPR008906">
    <property type="entry name" value="HATC_C_dom"/>
</dbReference>
<dbReference type="InParanoid" id="F4WX86"/>